<reference evidence="12" key="2">
    <citation type="submission" date="2025-05" db="UniProtKB">
        <authorList>
            <consortium name="EnsemblMetazoa"/>
        </authorList>
    </citation>
    <scope>IDENTIFICATION</scope>
    <source>
        <strain evidence="12">Foshan</strain>
    </source>
</reference>
<evidence type="ECO:0000256" key="9">
    <source>
        <dbReference type="PROSITE-ProRule" id="PRU00042"/>
    </source>
</evidence>
<feature type="domain" description="C2H2-type" evidence="11">
    <location>
        <begin position="261"/>
        <end position="289"/>
    </location>
</feature>
<evidence type="ECO:0000256" key="10">
    <source>
        <dbReference type="SAM" id="MobiDB-lite"/>
    </source>
</evidence>
<evidence type="ECO:0000256" key="3">
    <source>
        <dbReference type="ARBA" id="ARBA00022737"/>
    </source>
</evidence>
<dbReference type="SMART" id="SM00868">
    <property type="entry name" value="zf-AD"/>
    <property type="match status" value="1"/>
</dbReference>
<keyword evidence="8" id="KW-0539">Nucleus</keyword>
<dbReference type="InterPro" id="IPR036236">
    <property type="entry name" value="Znf_C2H2_sf"/>
</dbReference>
<protein>
    <recommendedName>
        <fullName evidence="11">C2H2-type domain-containing protein</fullName>
    </recommendedName>
</protein>
<feature type="domain" description="C2H2-type" evidence="11">
    <location>
        <begin position="589"/>
        <end position="616"/>
    </location>
</feature>
<dbReference type="RefSeq" id="XP_029734216.1">
    <property type="nucleotide sequence ID" value="XM_029878356.2"/>
</dbReference>
<feature type="domain" description="C2H2-type" evidence="11">
    <location>
        <begin position="441"/>
        <end position="468"/>
    </location>
</feature>
<evidence type="ECO:0000313" key="13">
    <source>
        <dbReference type="Proteomes" id="UP000069940"/>
    </source>
</evidence>
<dbReference type="PANTHER" id="PTHR47772">
    <property type="entry name" value="ZINC FINGER PROTEIN 200"/>
    <property type="match status" value="1"/>
</dbReference>
<feature type="compositionally biased region" description="Basic and acidic residues" evidence="10">
    <location>
        <begin position="114"/>
        <end position="131"/>
    </location>
</feature>
<dbReference type="Proteomes" id="UP000069940">
    <property type="component" value="Unassembled WGS sequence"/>
</dbReference>
<feature type="compositionally biased region" description="Basic residues" evidence="10">
    <location>
        <begin position="153"/>
        <end position="176"/>
    </location>
</feature>
<dbReference type="PANTHER" id="PTHR47772:SF13">
    <property type="entry name" value="GASTRULA ZINC FINGER PROTEIN XLCGF49.1-LIKE-RELATED"/>
    <property type="match status" value="1"/>
</dbReference>
<proteinExistence type="predicted"/>
<keyword evidence="7" id="KW-0804">Transcription</keyword>
<keyword evidence="5" id="KW-0862">Zinc</keyword>
<evidence type="ECO:0000256" key="4">
    <source>
        <dbReference type="ARBA" id="ARBA00022771"/>
    </source>
</evidence>
<dbReference type="Gene3D" id="3.30.160.60">
    <property type="entry name" value="Classic Zinc Finger"/>
    <property type="match status" value="6"/>
</dbReference>
<dbReference type="EnsemblMetazoa" id="AALFPA23_013468.R19502">
    <property type="protein sequence ID" value="AALFPA23_013468.P19502"/>
    <property type="gene ID" value="AALFPA23_013468"/>
</dbReference>
<name>A0ABM1YZ77_AEDAL</name>
<feature type="region of interest" description="Disordered" evidence="10">
    <location>
        <begin position="280"/>
        <end position="303"/>
    </location>
</feature>
<evidence type="ECO:0000256" key="2">
    <source>
        <dbReference type="ARBA" id="ARBA00022723"/>
    </source>
</evidence>
<dbReference type="InterPro" id="IPR012934">
    <property type="entry name" value="Znf_AD"/>
</dbReference>
<reference evidence="13" key="1">
    <citation type="journal article" date="2015" name="Proc. Natl. Acad. Sci. U.S.A.">
        <title>Genome sequence of the Asian Tiger mosquito, Aedes albopictus, reveals insights into its biology, genetics, and evolution.</title>
        <authorList>
            <person name="Chen X.G."/>
            <person name="Jiang X."/>
            <person name="Gu J."/>
            <person name="Xu M."/>
            <person name="Wu Y."/>
            <person name="Deng Y."/>
            <person name="Zhang C."/>
            <person name="Bonizzoni M."/>
            <person name="Dermauw W."/>
            <person name="Vontas J."/>
            <person name="Armbruster P."/>
            <person name="Huang X."/>
            <person name="Yang Y."/>
            <person name="Zhang H."/>
            <person name="He W."/>
            <person name="Peng H."/>
            <person name="Liu Y."/>
            <person name="Wu K."/>
            <person name="Chen J."/>
            <person name="Lirakis M."/>
            <person name="Topalis P."/>
            <person name="Van Leeuwen T."/>
            <person name="Hall A.B."/>
            <person name="Jiang X."/>
            <person name="Thorpe C."/>
            <person name="Mueller R.L."/>
            <person name="Sun C."/>
            <person name="Waterhouse R.M."/>
            <person name="Yan G."/>
            <person name="Tu Z.J."/>
            <person name="Fang X."/>
            <person name="James A.A."/>
        </authorList>
    </citation>
    <scope>NUCLEOTIDE SEQUENCE [LARGE SCALE GENOMIC DNA]</scope>
    <source>
        <strain evidence="13">Foshan</strain>
    </source>
</reference>
<dbReference type="PROSITE" id="PS50157">
    <property type="entry name" value="ZINC_FINGER_C2H2_2"/>
    <property type="match status" value="8"/>
</dbReference>
<evidence type="ECO:0000256" key="1">
    <source>
        <dbReference type="ARBA" id="ARBA00004123"/>
    </source>
</evidence>
<dbReference type="SUPFAM" id="SSF57667">
    <property type="entry name" value="beta-beta-alpha zinc fingers"/>
    <property type="match status" value="6"/>
</dbReference>
<dbReference type="InterPro" id="IPR013087">
    <property type="entry name" value="Znf_C2H2_type"/>
</dbReference>
<keyword evidence="13" id="KW-1185">Reference proteome</keyword>
<evidence type="ECO:0000256" key="8">
    <source>
        <dbReference type="ARBA" id="ARBA00023242"/>
    </source>
</evidence>
<evidence type="ECO:0000259" key="11">
    <source>
        <dbReference type="PROSITE" id="PS50157"/>
    </source>
</evidence>
<feature type="domain" description="C2H2-type" evidence="11">
    <location>
        <begin position="471"/>
        <end position="494"/>
    </location>
</feature>
<keyword evidence="2" id="KW-0479">Metal-binding</keyword>
<dbReference type="SMART" id="SM00355">
    <property type="entry name" value="ZnF_C2H2"/>
    <property type="match status" value="12"/>
</dbReference>
<keyword evidence="4 9" id="KW-0863">Zinc-finger</keyword>
<evidence type="ECO:0000256" key="7">
    <source>
        <dbReference type="ARBA" id="ARBA00023163"/>
    </source>
</evidence>
<accession>A0ABM1YZ77</accession>
<dbReference type="InterPro" id="IPR050636">
    <property type="entry name" value="C2H2-ZF_domain-containing"/>
</dbReference>
<evidence type="ECO:0000313" key="12">
    <source>
        <dbReference type="EnsemblMetazoa" id="AALFPA23_013468.P19502"/>
    </source>
</evidence>
<sequence>MAEALENCLTCRRKTDNFLRISDESTVEDIGAVVAVHFWFQADQYEHRVLCTSCWEKIDDFHKFYNEVKRLWACDDSLPNSTVIKTERIVNEDGTHQQELLAYDLVKVEIAKAEESEKSSDEDDAAAKDKVEEEEESESSDDSDEDSAVPIAKRFRRAKPKPKPVKREKPIRKKRQVSNTPRAPVRKSRATNRREEFPFECEICDPVRGFKEAKGLQLHNEVCHTEDTEKKFQCDLCEKAFASEWQLSGHKSWHQKHHLNYFCEKCNKHFDSGRTLNNHIHANHPETAPGYLPASSDKTEDAATNDQQAIDSTEVPPNALLMPAPARPRAKAGCKALTPEEMAERDEVIQKFCTLICEKCGFGAENFYYLEKHYRNEHDLLGYVVCCNRKYFKKRKLYEHCLSHINPELYRCELCKRNFSDSDSLDTHNKRVHTPDALKPFKCDICEAAFHKEYLLKTHMKYHLSLEQKIYNCKDCGRSFGAATYLRTHQQTVHGAVSNWVCDICAKGFAHKWRLENHRLSHTAEGAASLKRQCDHCKRWLRNEITYKAHLMRCLSTNPVTCDLCGKESANELALVSHKRIHHTEQPVYTCSYCGKEFKRAIRHREHEANHRGEVLYQCPFCPYTCNSNSNMYTHKKVAHPDQWAAKLADKYYKR</sequence>
<feature type="domain" description="C2H2-type" evidence="11">
    <location>
        <begin position="232"/>
        <end position="259"/>
    </location>
</feature>
<feature type="domain" description="C2H2-type" evidence="11">
    <location>
        <begin position="560"/>
        <end position="587"/>
    </location>
</feature>
<feature type="domain" description="C2H2-type" evidence="11">
    <location>
        <begin position="500"/>
        <end position="527"/>
    </location>
</feature>
<dbReference type="Pfam" id="PF07776">
    <property type="entry name" value="zf-AD"/>
    <property type="match status" value="1"/>
</dbReference>
<feature type="domain" description="C2H2-type" evidence="11">
    <location>
        <begin position="410"/>
        <end position="438"/>
    </location>
</feature>
<dbReference type="PROSITE" id="PS00028">
    <property type="entry name" value="ZINC_FINGER_C2H2_1"/>
    <property type="match status" value="8"/>
</dbReference>
<feature type="region of interest" description="Disordered" evidence="10">
    <location>
        <begin position="114"/>
        <end position="191"/>
    </location>
</feature>
<dbReference type="Gene3D" id="3.40.1800.20">
    <property type="match status" value="1"/>
</dbReference>
<keyword evidence="6" id="KW-0805">Transcription regulation</keyword>
<keyword evidence="3" id="KW-0677">Repeat</keyword>
<evidence type="ECO:0000256" key="6">
    <source>
        <dbReference type="ARBA" id="ARBA00023015"/>
    </source>
</evidence>
<comment type="subcellular location">
    <subcellularLocation>
        <location evidence="1">Nucleus</location>
    </subcellularLocation>
</comment>
<dbReference type="GeneID" id="109413010"/>
<organism evidence="12 13">
    <name type="scientific">Aedes albopictus</name>
    <name type="common">Asian tiger mosquito</name>
    <name type="synonym">Stegomyia albopicta</name>
    <dbReference type="NCBI Taxonomy" id="7160"/>
    <lineage>
        <taxon>Eukaryota</taxon>
        <taxon>Metazoa</taxon>
        <taxon>Ecdysozoa</taxon>
        <taxon>Arthropoda</taxon>
        <taxon>Hexapoda</taxon>
        <taxon>Insecta</taxon>
        <taxon>Pterygota</taxon>
        <taxon>Neoptera</taxon>
        <taxon>Endopterygota</taxon>
        <taxon>Diptera</taxon>
        <taxon>Nematocera</taxon>
        <taxon>Culicoidea</taxon>
        <taxon>Culicidae</taxon>
        <taxon>Culicinae</taxon>
        <taxon>Aedini</taxon>
        <taxon>Aedes</taxon>
        <taxon>Stegomyia</taxon>
    </lineage>
</organism>
<feature type="compositionally biased region" description="Acidic residues" evidence="10">
    <location>
        <begin position="132"/>
        <end position="147"/>
    </location>
</feature>
<dbReference type="Pfam" id="PF00096">
    <property type="entry name" value="zf-C2H2"/>
    <property type="match status" value="2"/>
</dbReference>
<dbReference type="Pfam" id="PF13912">
    <property type="entry name" value="zf-C2H2_6"/>
    <property type="match status" value="1"/>
</dbReference>
<evidence type="ECO:0000256" key="5">
    <source>
        <dbReference type="ARBA" id="ARBA00022833"/>
    </source>
</evidence>